<dbReference type="GO" id="GO:0043565">
    <property type="term" value="F:sequence-specific DNA binding"/>
    <property type="evidence" value="ECO:0007669"/>
    <property type="project" value="InterPro"/>
</dbReference>
<dbReference type="Proteomes" id="UP001430647">
    <property type="component" value="Unassembled WGS sequence"/>
</dbReference>
<evidence type="ECO:0000256" key="1">
    <source>
        <dbReference type="ARBA" id="ARBA00022741"/>
    </source>
</evidence>
<dbReference type="InterPro" id="IPR058031">
    <property type="entry name" value="AAA_lid_NorR"/>
</dbReference>
<accession>A0AAU8I0H8</accession>
<dbReference type="InterPro" id="IPR009057">
    <property type="entry name" value="Homeodomain-like_sf"/>
</dbReference>
<dbReference type="KEGG" id="xin:Q7W82_11495"/>
<evidence type="ECO:0000256" key="3">
    <source>
        <dbReference type="ARBA" id="ARBA00023015"/>
    </source>
</evidence>
<dbReference type="AlphaFoldDB" id="A0AAU8I0H8"/>
<reference evidence="7 9" key="1">
    <citation type="journal article" date="2022" name="Curr. Microbiol.">
        <title>Xanthomonas indica sp. nov., a Novel Member of Non-Pathogenic Xanthomonas Community from Healthy Rice Seeds.</title>
        <authorList>
            <person name="Rana R."/>
            <person name="Madhavan V.N."/>
            <person name="Saroha T."/>
            <person name="Bansal K."/>
            <person name="Kaur A."/>
            <person name="Sonti R.V."/>
            <person name="Patel H.K."/>
            <person name="Patil P.B."/>
        </authorList>
    </citation>
    <scope>NUCLEOTIDE SEQUENCE [LARGE SCALE GENOMIC DNA]</scope>
    <source>
        <strain evidence="7 9">PPL560</strain>
    </source>
</reference>
<evidence type="ECO:0000259" key="6">
    <source>
        <dbReference type="PROSITE" id="PS50045"/>
    </source>
</evidence>
<keyword evidence="1" id="KW-0547">Nucleotide-binding</keyword>
<dbReference type="Gene3D" id="1.10.10.60">
    <property type="entry name" value="Homeodomain-like"/>
    <property type="match status" value="1"/>
</dbReference>
<dbReference type="Pfam" id="PF00158">
    <property type="entry name" value="Sigma54_activat"/>
    <property type="match status" value="1"/>
</dbReference>
<proteinExistence type="predicted"/>
<evidence type="ECO:0000256" key="4">
    <source>
        <dbReference type="ARBA" id="ARBA00023125"/>
    </source>
</evidence>
<evidence type="ECO:0000313" key="7">
    <source>
        <dbReference type="EMBL" id="MCI2261868.1"/>
    </source>
</evidence>
<dbReference type="FunFam" id="3.40.50.300:FF:000006">
    <property type="entry name" value="DNA-binding transcriptional regulator NtrC"/>
    <property type="match status" value="1"/>
</dbReference>
<dbReference type="PANTHER" id="PTHR32071:SF117">
    <property type="entry name" value="PTS-DEPENDENT DIHYDROXYACETONE KINASE OPERON REGULATORY PROTEIN-RELATED"/>
    <property type="match status" value="1"/>
</dbReference>
<dbReference type="PROSITE" id="PS00676">
    <property type="entry name" value="SIGMA54_INTERACT_2"/>
    <property type="match status" value="1"/>
</dbReference>
<evidence type="ECO:0000313" key="9">
    <source>
        <dbReference type="Proteomes" id="UP001430647"/>
    </source>
</evidence>
<dbReference type="GO" id="GO:0005524">
    <property type="term" value="F:ATP binding"/>
    <property type="evidence" value="ECO:0007669"/>
    <property type="project" value="UniProtKB-KW"/>
</dbReference>
<dbReference type="Gene3D" id="1.10.8.60">
    <property type="match status" value="1"/>
</dbReference>
<dbReference type="InterPro" id="IPR002078">
    <property type="entry name" value="Sigma_54_int"/>
</dbReference>
<evidence type="ECO:0000313" key="8">
    <source>
        <dbReference type="EMBL" id="XCI78926.1"/>
    </source>
</evidence>
<dbReference type="InterPro" id="IPR002197">
    <property type="entry name" value="HTH_Fis"/>
</dbReference>
<organism evidence="8">
    <name type="scientific">Xanthomonas indica</name>
    <dbReference type="NCBI Taxonomy" id="2912242"/>
    <lineage>
        <taxon>Bacteria</taxon>
        <taxon>Pseudomonadati</taxon>
        <taxon>Pseudomonadota</taxon>
        <taxon>Gammaproteobacteria</taxon>
        <taxon>Lysobacterales</taxon>
        <taxon>Lysobacteraceae</taxon>
        <taxon>Xanthomonas</taxon>
    </lineage>
</organism>
<dbReference type="Gene3D" id="3.40.50.300">
    <property type="entry name" value="P-loop containing nucleotide triphosphate hydrolases"/>
    <property type="match status" value="1"/>
</dbReference>
<dbReference type="EMBL" id="CP131914">
    <property type="protein sequence ID" value="XCI78926.1"/>
    <property type="molecule type" value="Genomic_DNA"/>
</dbReference>
<evidence type="ECO:0000256" key="5">
    <source>
        <dbReference type="ARBA" id="ARBA00023163"/>
    </source>
</evidence>
<dbReference type="SMART" id="SM00382">
    <property type="entry name" value="AAA"/>
    <property type="match status" value="1"/>
</dbReference>
<dbReference type="InterPro" id="IPR011006">
    <property type="entry name" value="CheY-like_superfamily"/>
</dbReference>
<dbReference type="PROSITE" id="PS00675">
    <property type="entry name" value="SIGMA54_INTERACT_1"/>
    <property type="match status" value="1"/>
</dbReference>
<dbReference type="PROSITE" id="PS50045">
    <property type="entry name" value="SIGMA54_INTERACT_4"/>
    <property type="match status" value="1"/>
</dbReference>
<dbReference type="InterPro" id="IPR027417">
    <property type="entry name" value="P-loop_NTPase"/>
</dbReference>
<keyword evidence="3" id="KW-0805">Transcription regulation</keyword>
<dbReference type="InterPro" id="IPR025943">
    <property type="entry name" value="Sigma_54_int_dom_ATP-bd_2"/>
</dbReference>
<feature type="domain" description="Sigma-54 factor interaction" evidence="6">
    <location>
        <begin position="131"/>
        <end position="356"/>
    </location>
</feature>
<dbReference type="CDD" id="cd00009">
    <property type="entry name" value="AAA"/>
    <property type="match status" value="1"/>
</dbReference>
<keyword evidence="5" id="KW-0804">Transcription</keyword>
<dbReference type="SUPFAM" id="SSF52172">
    <property type="entry name" value="CheY-like"/>
    <property type="match status" value="1"/>
</dbReference>
<reference evidence="8" key="3">
    <citation type="submission" date="2023-08" db="EMBL/GenBank/DDBJ databases">
        <title>Complete genome sequence of Xanthomonas indica.</title>
        <authorList>
            <person name="Patil P.B."/>
            <person name="Rana R."/>
        </authorList>
    </citation>
    <scope>NUCLEOTIDE SEQUENCE</scope>
    <source>
        <strain evidence="8">PPL560</strain>
    </source>
</reference>
<reference evidence="7" key="2">
    <citation type="submission" date="2022-01" db="EMBL/GenBank/DDBJ databases">
        <authorList>
            <person name="Rana R."/>
            <person name="Patil P.B."/>
        </authorList>
    </citation>
    <scope>NUCLEOTIDE SEQUENCE</scope>
    <source>
        <strain evidence="7">PPL560</strain>
    </source>
</reference>
<gene>
    <name evidence="7" type="ORF">L3V74_09960</name>
    <name evidence="8" type="ORF">Q7W82_11495</name>
</gene>
<dbReference type="PANTHER" id="PTHR32071">
    <property type="entry name" value="TRANSCRIPTIONAL REGULATORY PROTEIN"/>
    <property type="match status" value="1"/>
</dbReference>
<keyword evidence="2" id="KW-0067">ATP-binding</keyword>
<protein>
    <submittedName>
        <fullName evidence="8">Sigma-54 dependent transcriptional regulator</fullName>
    </submittedName>
</protein>
<dbReference type="Pfam" id="PF25601">
    <property type="entry name" value="AAA_lid_14"/>
    <property type="match status" value="1"/>
</dbReference>
<dbReference type="SUPFAM" id="SSF46689">
    <property type="entry name" value="Homeodomain-like"/>
    <property type="match status" value="1"/>
</dbReference>
<dbReference type="SUPFAM" id="SSF52540">
    <property type="entry name" value="P-loop containing nucleoside triphosphate hydrolases"/>
    <property type="match status" value="1"/>
</dbReference>
<dbReference type="InterPro" id="IPR025662">
    <property type="entry name" value="Sigma_54_int_dom_ATP-bd_1"/>
</dbReference>
<evidence type="ECO:0000256" key="2">
    <source>
        <dbReference type="ARBA" id="ARBA00022840"/>
    </source>
</evidence>
<name>A0AAU8I0H8_9XANT</name>
<dbReference type="GO" id="GO:0006355">
    <property type="term" value="P:regulation of DNA-templated transcription"/>
    <property type="evidence" value="ECO:0007669"/>
    <property type="project" value="InterPro"/>
</dbReference>
<dbReference type="EMBL" id="JAKJPQ010000007">
    <property type="protein sequence ID" value="MCI2261868.1"/>
    <property type="molecule type" value="Genomic_DNA"/>
</dbReference>
<keyword evidence="4" id="KW-0238">DNA-binding</keyword>
<dbReference type="RefSeq" id="WP_242159868.1">
    <property type="nucleotide sequence ID" value="NZ_CP131914.1"/>
</dbReference>
<dbReference type="InterPro" id="IPR003593">
    <property type="entry name" value="AAA+_ATPase"/>
</dbReference>
<sequence>MTKPLLAIVEGNTALSDHVSTFSLRRGLALTRLPSIAHARHWLQQQRIDLLLLDGDAERVAAMELINSMAGRADARIVLLATEAQMPKWRGLAGGSVELLQASLAWPQIDAELEQVLHRLPPRRGKARFGLVGECEAIARVQSDIARVAPLDISVLIAGETGTGKELLAKAIHDASGRSGRLVAVNCGAIPPELLASQLFGHERGSFTGANQRHAGYFEQAQGGTLFLDEIGEMAPELQVYLLRCLETGAITRVGSDAEVKLDVRIVAATHRDLLGSASTLRRDLYYRLSHYVIELPPLRERGDDVHLIADALLDTLNRRYGTRKQFDAFSRTVLAQHRWPGNVRELSSAVARSYYRADGDAVTVEPLLQGEAAPPVRETHGQYATTGDEVTFRVGTPLKQIEQEMLARTLHVNGGDKSAAARSLGISVRTIYNLMSRSDRDFR</sequence>
<dbReference type="Pfam" id="PF02954">
    <property type="entry name" value="HTH_8"/>
    <property type="match status" value="1"/>
</dbReference>
<keyword evidence="9" id="KW-1185">Reference proteome</keyword>